<feature type="non-terminal residue" evidence="2">
    <location>
        <position position="205"/>
    </location>
</feature>
<reference evidence="2" key="1">
    <citation type="submission" date="2018-05" db="EMBL/GenBank/DDBJ databases">
        <authorList>
            <person name="Lanie J.A."/>
            <person name="Ng W.-L."/>
            <person name="Kazmierczak K.M."/>
            <person name="Andrzejewski T.M."/>
            <person name="Davidsen T.M."/>
            <person name="Wayne K.J."/>
            <person name="Tettelin H."/>
            <person name="Glass J.I."/>
            <person name="Rusch D."/>
            <person name="Podicherti R."/>
            <person name="Tsui H.-C.T."/>
            <person name="Winkler M.E."/>
        </authorList>
    </citation>
    <scope>NUCLEOTIDE SEQUENCE</scope>
</reference>
<dbReference type="GO" id="GO:0006457">
    <property type="term" value="P:protein folding"/>
    <property type="evidence" value="ECO:0007669"/>
    <property type="project" value="InterPro"/>
</dbReference>
<organism evidence="2">
    <name type="scientific">marine metagenome</name>
    <dbReference type="NCBI Taxonomy" id="408172"/>
    <lineage>
        <taxon>unclassified sequences</taxon>
        <taxon>metagenomes</taxon>
        <taxon>ecological metagenomes</taxon>
    </lineage>
</organism>
<dbReference type="Gene3D" id="1.10.287.460">
    <property type="entry name" value="Peptidyl-prolyl cis-trans isomerase, FKBP-type, N-terminal domain"/>
    <property type="match status" value="1"/>
</dbReference>
<dbReference type="SUPFAM" id="SSF54534">
    <property type="entry name" value="FKBP-like"/>
    <property type="match status" value="1"/>
</dbReference>
<proteinExistence type="predicted"/>
<name>A0A383CUT3_9ZZZZ</name>
<gene>
    <name evidence="2" type="ORF">METZ01_LOCUS488826</name>
</gene>
<dbReference type="GO" id="GO:0003755">
    <property type="term" value="F:peptidyl-prolyl cis-trans isomerase activity"/>
    <property type="evidence" value="ECO:0007669"/>
    <property type="project" value="InterPro"/>
</dbReference>
<evidence type="ECO:0000313" key="2">
    <source>
        <dbReference type="EMBL" id="SVE35972.1"/>
    </source>
</evidence>
<dbReference type="AlphaFoldDB" id="A0A383CUT3"/>
<dbReference type="InterPro" id="IPR046357">
    <property type="entry name" value="PPIase_dom_sf"/>
</dbReference>
<sequence>MSAINAVLRSSPLKQLKGHQVSYGFAFVWHNVLFMRETQPMTRFLFLIFFSFTCVLVAAESTDPAVEQPSDASLVTERGYFFGYSFGNMLKQGGNPDVDLSALLKGMKDALAETQPAMSSEQQAAVIDIIKERQAAVERAQQEMSDSLGQRNIDQEITFLAENGTREGVTTTASGLQIEMLEDGEGKPPKLSDTVVVHYEGKLLD</sequence>
<dbReference type="InterPro" id="IPR036944">
    <property type="entry name" value="PPIase_FKBP_N_sf"/>
</dbReference>
<dbReference type="Gene3D" id="3.10.50.40">
    <property type="match status" value="1"/>
</dbReference>
<protein>
    <recommendedName>
        <fullName evidence="1">Peptidyl-prolyl cis-trans isomerase FKBP-type N-terminal domain-containing protein</fullName>
    </recommendedName>
</protein>
<accession>A0A383CUT3</accession>
<dbReference type="Pfam" id="PF01346">
    <property type="entry name" value="FKBP_N"/>
    <property type="match status" value="1"/>
</dbReference>
<feature type="domain" description="Peptidyl-prolyl cis-trans isomerase FKBP-type N-terminal" evidence="1">
    <location>
        <begin position="79"/>
        <end position="177"/>
    </location>
</feature>
<dbReference type="InterPro" id="IPR000774">
    <property type="entry name" value="PPIase_FKBP_N"/>
</dbReference>
<dbReference type="EMBL" id="UINC01211886">
    <property type="protein sequence ID" value="SVE35972.1"/>
    <property type="molecule type" value="Genomic_DNA"/>
</dbReference>
<evidence type="ECO:0000259" key="1">
    <source>
        <dbReference type="Pfam" id="PF01346"/>
    </source>
</evidence>